<organism evidence="10">
    <name type="scientific">Eremomyces bilateralis CBS 781.70</name>
    <dbReference type="NCBI Taxonomy" id="1392243"/>
    <lineage>
        <taxon>Eukaryota</taxon>
        <taxon>Fungi</taxon>
        <taxon>Dikarya</taxon>
        <taxon>Ascomycota</taxon>
        <taxon>Pezizomycotina</taxon>
        <taxon>Dothideomycetes</taxon>
        <taxon>Dothideomycetes incertae sedis</taxon>
        <taxon>Eremomycetales</taxon>
        <taxon>Eremomycetaceae</taxon>
        <taxon>Eremomyces</taxon>
    </lineage>
</organism>
<dbReference type="PANTHER" id="PTHR11907">
    <property type="entry name" value="AMIDOPHOSPHORIBOSYLTRANSFERASE"/>
    <property type="match status" value="1"/>
</dbReference>
<dbReference type="GO" id="GO:0006189">
    <property type="term" value="P:'de novo' IMP biosynthetic process"/>
    <property type="evidence" value="ECO:0007669"/>
    <property type="project" value="UniProtKB-UniPathway"/>
</dbReference>
<dbReference type="EC" id="2.4.2.14" evidence="3"/>
<name>A0A6G1G452_9PEZI</name>
<dbReference type="Proteomes" id="UP000504638">
    <property type="component" value="Unplaced"/>
</dbReference>
<dbReference type="InterPro" id="IPR029057">
    <property type="entry name" value="PRTase-like"/>
</dbReference>
<keyword evidence="11" id="KW-1185">Reference proteome</keyword>
<dbReference type="HAMAP" id="MF_01931">
    <property type="entry name" value="PurF"/>
    <property type="match status" value="1"/>
</dbReference>
<feature type="compositionally biased region" description="Basic and acidic residues" evidence="8">
    <location>
        <begin position="568"/>
        <end position="582"/>
    </location>
</feature>
<evidence type="ECO:0000256" key="2">
    <source>
        <dbReference type="ARBA" id="ARBA00010138"/>
    </source>
</evidence>
<dbReference type="CDD" id="cd06223">
    <property type="entry name" value="PRTases_typeI"/>
    <property type="match status" value="1"/>
</dbReference>
<dbReference type="NCBIfam" id="TIGR01134">
    <property type="entry name" value="purF"/>
    <property type="match status" value="1"/>
</dbReference>
<comment type="similarity">
    <text evidence="2">In the C-terminal section; belongs to the purine/pyrimidine phosphoribosyltransferase family.</text>
</comment>
<dbReference type="InterPro" id="IPR029055">
    <property type="entry name" value="Ntn_hydrolases_N"/>
</dbReference>
<dbReference type="InterPro" id="IPR017932">
    <property type="entry name" value="GATase_2_dom"/>
</dbReference>
<dbReference type="Pfam" id="PF13522">
    <property type="entry name" value="GATase_6"/>
    <property type="match status" value="1"/>
</dbReference>
<feature type="domain" description="Glutamine amidotransferase type-2" evidence="9">
    <location>
        <begin position="2"/>
        <end position="242"/>
    </location>
</feature>
<evidence type="ECO:0000313" key="11">
    <source>
        <dbReference type="Proteomes" id="UP000504638"/>
    </source>
</evidence>
<reference evidence="10 12" key="1">
    <citation type="submission" date="2020-01" db="EMBL/GenBank/DDBJ databases">
        <authorList>
            <consortium name="DOE Joint Genome Institute"/>
            <person name="Haridas S."/>
            <person name="Albert R."/>
            <person name="Binder M."/>
            <person name="Bloem J."/>
            <person name="Labutti K."/>
            <person name="Salamov A."/>
            <person name="Andreopoulos B."/>
            <person name="Baker S.E."/>
            <person name="Barry K."/>
            <person name="Bills G."/>
            <person name="Bluhm B.H."/>
            <person name="Cannon C."/>
            <person name="Castanera R."/>
            <person name="Culley D.E."/>
            <person name="Daum C."/>
            <person name="Ezra D."/>
            <person name="Gonzalez J.B."/>
            <person name="Henrissat B."/>
            <person name="Kuo A."/>
            <person name="Liang C."/>
            <person name="Lipzen A."/>
            <person name="Lutzoni F."/>
            <person name="Magnuson J."/>
            <person name="Mondo S."/>
            <person name="Nolan M."/>
            <person name="Ohm R."/>
            <person name="Pangilinan J."/>
            <person name="Park H.-J."/>
            <person name="Ramirez L."/>
            <person name="Alfaro M."/>
            <person name="Sun H."/>
            <person name="Tritt A."/>
            <person name="Yoshinaga Y."/>
            <person name="Zwiers L.-H."/>
            <person name="Turgeon B.G."/>
            <person name="Goodwin S.B."/>
            <person name="Spatafora J.W."/>
            <person name="Crous P.W."/>
            <person name="Grigoriev I.V."/>
        </authorList>
    </citation>
    <scope>NUCLEOTIDE SEQUENCE</scope>
    <source>
        <strain evidence="10 12">CBS 781.70</strain>
    </source>
</reference>
<evidence type="ECO:0000256" key="5">
    <source>
        <dbReference type="ARBA" id="ARBA00022679"/>
    </source>
</evidence>
<dbReference type="SUPFAM" id="SSF56235">
    <property type="entry name" value="N-terminal nucleophile aminohydrolases (Ntn hydrolases)"/>
    <property type="match status" value="1"/>
</dbReference>
<dbReference type="OrthoDB" id="191723at2759"/>
<dbReference type="InterPro" id="IPR005854">
    <property type="entry name" value="PurF"/>
</dbReference>
<evidence type="ECO:0000313" key="12">
    <source>
        <dbReference type="RefSeq" id="XP_033534317.1"/>
    </source>
</evidence>
<dbReference type="InterPro" id="IPR035584">
    <property type="entry name" value="PurF_N"/>
</dbReference>
<dbReference type="AlphaFoldDB" id="A0A6G1G452"/>
<feature type="region of interest" description="Disordered" evidence="8">
    <location>
        <begin position="568"/>
        <end position="596"/>
    </location>
</feature>
<dbReference type="CDD" id="cd00715">
    <property type="entry name" value="GPATase_N"/>
    <property type="match status" value="1"/>
</dbReference>
<dbReference type="PROSITE" id="PS51278">
    <property type="entry name" value="GATASE_TYPE_2"/>
    <property type="match status" value="1"/>
</dbReference>
<evidence type="ECO:0000256" key="1">
    <source>
        <dbReference type="ARBA" id="ARBA00005209"/>
    </source>
</evidence>
<proteinExistence type="inferred from homology"/>
<evidence type="ECO:0000259" key="9">
    <source>
        <dbReference type="PROSITE" id="PS51278"/>
    </source>
</evidence>
<dbReference type="RefSeq" id="XP_033534317.1">
    <property type="nucleotide sequence ID" value="XM_033675372.1"/>
</dbReference>
<dbReference type="SUPFAM" id="SSF53271">
    <property type="entry name" value="PRTase-like"/>
    <property type="match status" value="1"/>
</dbReference>
<keyword evidence="5 10" id="KW-0808">Transferase</keyword>
<reference evidence="12" key="2">
    <citation type="submission" date="2020-04" db="EMBL/GenBank/DDBJ databases">
        <authorList>
            <consortium name="NCBI Genome Project"/>
        </authorList>
    </citation>
    <scope>NUCLEOTIDE SEQUENCE</scope>
    <source>
        <strain evidence="12">CBS 781.70</strain>
    </source>
</reference>
<evidence type="ECO:0000256" key="8">
    <source>
        <dbReference type="SAM" id="MobiDB-lite"/>
    </source>
</evidence>
<sequence length="596" mass="65526">MCGIIAVIHADTSSTAAAVEIHDALYLLQHRGQDACGIAVCGSGGRIYQCKGNGMASRVFHDGARVADLPGFMGLGHLRYPTAGSSANSEAQPFYVNSPYGVCFAHNGNLINAAELRRFLDQQAHRHVNTESDSEIMLNIFASELNITGKARVNADDCFSALERTYNRCDGGWACTAMIAGFGLLGFRDAYGIRPLVLGWKDSENGEGKDYMMASESVALVQCGYTEFRDILPGQAVIIEKGKDPVYKQVFEQLAYAPDIFEYVYFARPDTTIDGIDVDEARRNMGFKLAETIKRQLSPEELADVDVVMPIPETSVTSAHCVAEALKIEFCQGFVKNRYIFRTFIMPNQKLRQKGVRAKLNPMKKKFEGKNVLLVDDSIVRGTTSREIVKMAREAGAKKVYFTSCAPMIRNVHIYGIDLASATELVAHHRTRFDVADHIGADAVIYQELSDLRSACAELSPRAEQDFEDGVFSGRYITPVPADYFQHLERIRGETRKMKVMDSAKQAVMAGVAGEKEVRMTAQGVQVDSQGDIIPADVDDDVQSQGVNGTNGVKGPDNSVATCVLSERTKEQPQEVRIRGESQDISLHNLNDHPPA</sequence>
<evidence type="ECO:0000313" key="10">
    <source>
        <dbReference type="EMBL" id="KAF1812686.1"/>
    </source>
</evidence>
<dbReference type="GO" id="GO:0009113">
    <property type="term" value="P:purine nucleobase biosynthetic process"/>
    <property type="evidence" value="ECO:0007669"/>
    <property type="project" value="InterPro"/>
</dbReference>
<dbReference type="GeneID" id="54415942"/>
<dbReference type="InterPro" id="IPR000836">
    <property type="entry name" value="PRTase_dom"/>
</dbReference>
<dbReference type="UniPathway" id="UPA00074">
    <property type="reaction ID" value="UER00124"/>
</dbReference>
<evidence type="ECO:0000256" key="4">
    <source>
        <dbReference type="ARBA" id="ARBA00022676"/>
    </source>
</evidence>
<evidence type="ECO:0000256" key="6">
    <source>
        <dbReference type="ARBA" id="ARBA00022755"/>
    </source>
</evidence>
<evidence type="ECO:0000256" key="7">
    <source>
        <dbReference type="ARBA" id="ARBA00022962"/>
    </source>
</evidence>
<dbReference type="GO" id="GO:0004044">
    <property type="term" value="F:amidophosphoribosyltransferase activity"/>
    <property type="evidence" value="ECO:0007669"/>
    <property type="project" value="UniProtKB-EC"/>
</dbReference>
<dbReference type="Gene3D" id="3.40.50.2020">
    <property type="match status" value="1"/>
</dbReference>
<keyword evidence="6" id="KW-0658">Purine biosynthesis</keyword>
<dbReference type="Gene3D" id="3.60.20.10">
    <property type="entry name" value="Glutamine Phosphoribosylpyrophosphate, subunit 1, domain 1"/>
    <property type="match status" value="1"/>
</dbReference>
<dbReference type="EMBL" id="ML975157">
    <property type="protein sequence ID" value="KAF1812686.1"/>
    <property type="molecule type" value="Genomic_DNA"/>
</dbReference>
<keyword evidence="7" id="KW-0315">Glutamine amidotransferase</keyword>
<gene>
    <name evidence="10 12" type="ORF">P152DRAFT_346224</name>
</gene>
<reference evidence="12" key="3">
    <citation type="submission" date="2025-04" db="UniProtKB">
        <authorList>
            <consortium name="RefSeq"/>
        </authorList>
    </citation>
    <scope>IDENTIFICATION</scope>
    <source>
        <strain evidence="12">CBS 781.70</strain>
    </source>
</reference>
<keyword evidence="4 10" id="KW-0328">Glycosyltransferase</keyword>
<protein>
    <recommendedName>
        <fullName evidence="3">amidophosphoribosyltransferase</fullName>
        <ecNumber evidence="3">2.4.2.14</ecNumber>
    </recommendedName>
</protein>
<accession>A0A6G1G452</accession>
<evidence type="ECO:0000256" key="3">
    <source>
        <dbReference type="ARBA" id="ARBA00011941"/>
    </source>
</evidence>
<comment type="pathway">
    <text evidence="1">Purine metabolism; IMP biosynthesis via de novo pathway; N(1)-(5-phospho-D-ribosyl)glycinamide from 5-phospho-alpha-D-ribose 1-diphosphate: step 1/2.</text>
</comment>